<evidence type="ECO:0000313" key="1">
    <source>
        <dbReference type="EMBL" id="CQD09323.1"/>
    </source>
</evidence>
<gene>
    <name evidence="1" type="ORF">BN970_01815</name>
</gene>
<name>A0A0U1D6U3_9MYCO</name>
<dbReference type="Proteomes" id="UP000182227">
    <property type="component" value="Unassembled WGS sequence"/>
</dbReference>
<proteinExistence type="predicted"/>
<accession>A0A0U1D6U3</accession>
<protein>
    <submittedName>
        <fullName evidence="1">Carboxymuconolactone decarboxylase</fullName>
    </submittedName>
</protein>
<dbReference type="EMBL" id="CTEF01000001">
    <property type="protein sequence ID" value="CQD09323.1"/>
    <property type="molecule type" value="Genomic_DNA"/>
</dbReference>
<dbReference type="AlphaFoldDB" id="A0A0U1D6U3"/>
<sequence length="54" mass="5627">MLRRSPRGGTCATLGGVSALEPARIAPGGFRELGPVNWAIAKLGARAIRRRGSP</sequence>
<evidence type="ECO:0000313" key="2">
    <source>
        <dbReference type="Proteomes" id="UP000182227"/>
    </source>
</evidence>
<organism evidence="1 2">
    <name type="scientific">Mycolicibacterium conceptionense</name>
    <dbReference type="NCBI Taxonomy" id="451644"/>
    <lineage>
        <taxon>Bacteria</taxon>
        <taxon>Bacillati</taxon>
        <taxon>Actinomycetota</taxon>
        <taxon>Actinomycetes</taxon>
        <taxon>Mycobacteriales</taxon>
        <taxon>Mycobacteriaceae</taxon>
        <taxon>Mycolicibacterium</taxon>
    </lineage>
</organism>
<reference evidence="1 2" key="1">
    <citation type="submission" date="2015-03" db="EMBL/GenBank/DDBJ databases">
        <authorList>
            <person name="Murphy D."/>
        </authorList>
    </citation>
    <scope>NUCLEOTIDE SEQUENCE [LARGE SCALE GENOMIC DNA]</scope>
    <source>
        <strain evidence="1 2">D16</strain>
    </source>
</reference>